<dbReference type="STRING" id="58343.AQJ46_13695"/>
<gene>
    <name evidence="3" type="ORF">AQJ46_13695</name>
</gene>
<dbReference type="PIRSF" id="PIRSF016578">
    <property type="entry name" value="HsaA"/>
    <property type="match status" value="1"/>
</dbReference>
<reference evidence="3 4" key="1">
    <citation type="submission" date="2015-10" db="EMBL/GenBank/DDBJ databases">
        <title>Draft genome sequence of Streptomyces canus DSM 40017, type strain for the species Streptomyces canus.</title>
        <authorList>
            <person name="Ruckert C."/>
            <person name="Winkler A."/>
            <person name="Kalinowski J."/>
            <person name="Kampfer P."/>
            <person name="Glaeser S."/>
        </authorList>
    </citation>
    <scope>NUCLEOTIDE SEQUENCE [LARGE SCALE GENOMIC DNA]</scope>
    <source>
        <strain evidence="3 4">DSM 40017</strain>
    </source>
</reference>
<dbReference type="InterPro" id="IPR013107">
    <property type="entry name" value="Acyl-CoA_DH_C"/>
</dbReference>
<organism evidence="3 4">
    <name type="scientific">Streptomyces canus</name>
    <dbReference type="NCBI Taxonomy" id="58343"/>
    <lineage>
        <taxon>Bacteria</taxon>
        <taxon>Bacillati</taxon>
        <taxon>Actinomycetota</taxon>
        <taxon>Actinomycetes</taxon>
        <taxon>Kitasatosporales</taxon>
        <taxon>Streptomycetaceae</taxon>
        <taxon>Streptomyces</taxon>
        <taxon>Streptomyces aurantiacus group</taxon>
    </lineage>
</organism>
<comment type="caution">
    <text evidence="3">The sequence shown here is derived from an EMBL/GenBank/DDBJ whole genome shotgun (WGS) entry which is preliminary data.</text>
</comment>
<dbReference type="GO" id="GO:0050660">
    <property type="term" value="F:flavin adenine dinucleotide binding"/>
    <property type="evidence" value="ECO:0007669"/>
    <property type="project" value="InterPro"/>
</dbReference>
<dbReference type="InterPro" id="IPR009100">
    <property type="entry name" value="AcylCoA_DH/oxidase_NM_dom_sf"/>
</dbReference>
<dbReference type="InterPro" id="IPR050741">
    <property type="entry name" value="Acyl-CoA_dehydrogenase"/>
</dbReference>
<dbReference type="SUPFAM" id="SSF56645">
    <property type="entry name" value="Acyl-CoA dehydrogenase NM domain-like"/>
    <property type="match status" value="1"/>
</dbReference>
<dbReference type="GO" id="GO:0016787">
    <property type="term" value="F:hydrolase activity"/>
    <property type="evidence" value="ECO:0007669"/>
    <property type="project" value="UniProtKB-KW"/>
</dbReference>
<keyword evidence="3" id="KW-0378">Hydrolase</keyword>
<dbReference type="Gene3D" id="1.20.140.10">
    <property type="entry name" value="Butyryl-CoA Dehydrogenase, subunit A, domain 3"/>
    <property type="match status" value="1"/>
</dbReference>
<evidence type="ECO:0000313" key="3">
    <source>
        <dbReference type="EMBL" id="KUN72076.1"/>
    </source>
</evidence>
<evidence type="ECO:0000259" key="2">
    <source>
        <dbReference type="Pfam" id="PF08028"/>
    </source>
</evidence>
<dbReference type="EMBL" id="LMWU01000015">
    <property type="protein sequence ID" value="KUN72076.1"/>
    <property type="molecule type" value="Genomic_DNA"/>
</dbReference>
<dbReference type="PANTHER" id="PTHR48083">
    <property type="entry name" value="MEDIUM-CHAIN SPECIFIC ACYL-COA DEHYDROGENASE, MITOCHONDRIAL-RELATED"/>
    <property type="match status" value="1"/>
</dbReference>
<dbReference type="PANTHER" id="PTHR48083:SF19">
    <property type="entry name" value="FLAVIN-DEPENDENT MONOOXYGENASE, OXYGENASE SUBUNIT HSAA"/>
    <property type="match status" value="1"/>
</dbReference>
<dbReference type="GO" id="GO:0033539">
    <property type="term" value="P:fatty acid beta-oxidation using acyl-CoA dehydrogenase"/>
    <property type="evidence" value="ECO:0007669"/>
    <property type="project" value="TreeGrafter"/>
</dbReference>
<dbReference type="Proteomes" id="UP000053669">
    <property type="component" value="Unassembled WGS sequence"/>
</dbReference>
<dbReference type="GO" id="GO:0005737">
    <property type="term" value="C:cytoplasm"/>
    <property type="evidence" value="ECO:0007669"/>
    <property type="project" value="TreeGrafter"/>
</dbReference>
<evidence type="ECO:0000256" key="1">
    <source>
        <dbReference type="ARBA" id="ARBA00023002"/>
    </source>
</evidence>
<name>A0A117R5E2_9ACTN</name>
<dbReference type="GO" id="GO:0003995">
    <property type="term" value="F:acyl-CoA dehydrogenase activity"/>
    <property type="evidence" value="ECO:0007669"/>
    <property type="project" value="TreeGrafter"/>
</dbReference>
<evidence type="ECO:0000313" key="4">
    <source>
        <dbReference type="Proteomes" id="UP000053669"/>
    </source>
</evidence>
<dbReference type="RefSeq" id="WP_059205880.1">
    <property type="nucleotide sequence ID" value="NZ_KQ948659.1"/>
</dbReference>
<dbReference type="GO" id="GO:0016712">
    <property type="term" value="F:oxidoreductase activity, acting on paired donors, with incorporation or reduction of molecular oxygen, reduced flavin or flavoprotein as one donor, and incorporation of one atom of oxygen"/>
    <property type="evidence" value="ECO:0007669"/>
    <property type="project" value="TreeGrafter"/>
</dbReference>
<dbReference type="Gene3D" id="2.40.110.10">
    <property type="entry name" value="Butyryl-CoA Dehydrogenase, subunit A, domain 2"/>
    <property type="match status" value="1"/>
</dbReference>
<dbReference type="AlphaFoldDB" id="A0A117R5E2"/>
<accession>A0A117R5E2</accession>
<keyword evidence="1" id="KW-0560">Oxidoreductase</keyword>
<dbReference type="InterPro" id="IPR037069">
    <property type="entry name" value="AcylCoA_DH/ox_N_sf"/>
</dbReference>
<dbReference type="Gene3D" id="1.10.540.10">
    <property type="entry name" value="Acyl-CoA dehydrogenase/oxidase, N-terminal domain"/>
    <property type="match status" value="1"/>
</dbReference>
<feature type="domain" description="Acyl-CoA dehydrogenase C-terminal" evidence="2">
    <location>
        <begin position="244"/>
        <end position="377"/>
    </location>
</feature>
<dbReference type="InterPro" id="IPR036250">
    <property type="entry name" value="AcylCo_DH-like_C"/>
</dbReference>
<dbReference type="InterPro" id="IPR046373">
    <property type="entry name" value="Acyl-CoA_Oxase/DH_mid-dom_sf"/>
</dbReference>
<proteinExistence type="predicted"/>
<dbReference type="Pfam" id="PF08028">
    <property type="entry name" value="Acyl-CoA_dh_2"/>
    <property type="match status" value="1"/>
</dbReference>
<sequence length="392" mass="40374">MPTAGSPATGSSITGLSTAAAAVAPAAGRRAEAAERARDVDPAVLKEIVRAGFARHFAPAAVGGTAGSFTELVEAVEVIAGECPASSWCASLIASIARMAGAFLPEQGQAEIWAAGPDAVLVGSVTPFGTARPAPGGWLVRGRWPYISGVAHSDWALMCGLVETGTGSEARLFALPRSAYRVEDTWHSVGMAATGSNTLVLDEVFVPEHLSFDRADLFAGRTSEAWGGVAAACHRAPLQAVNGLMFAAPAVGAALGMVRTFSAYFAEKVGNAPHLPGTTGVQGVRGSAEQALARSAGEVDAARLLLGRAARLADEGAVAGPLEATRNLRDCALAVDLSVTAVDRLFRQSGTRGQALSGPMQRLWRDVTAISTHVALQFEPAARGWVDQVLKA</sequence>
<dbReference type="SUPFAM" id="SSF47203">
    <property type="entry name" value="Acyl-CoA dehydrogenase C-terminal domain-like"/>
    <property type="match status" value="1"/>
</dbReference>
<protein>
    <submittedName>
        <fullName evidence="3">Hydrolase</fullName>
    </submittedName>
</protein>